<name>A0A1I2SPJ7_9EURY</name>
<accession>A0A1I2SPJ7</accession>
<dbReference type="RefSeq" id="WP_092892420.1">
    <property type="nucleotide sequence ID" value="NZ_FOOQ01000002.1"/>
</dbReference>
<dbReference type="EMBL" id="FOOQ01000002">
    <property type="protein sequence ID" value="SFG54785.1"/>
    <property type="molecule type" value="Genomic_DNA"/>
</dbReference>
<gene>
    <name evidence="1" type="ORF">SAMN04488063_2377</name>
</gene>
<dbReference type="OrthoDB" id="170737at2157"/>
<keyword evidence="2" id="KW-1185">Reference proteome</keyword>
<protein>
    <submittedName>
        <fullName evidence="1">Uncharacterized protein</fullName>
    </submittedName>
</protein>
<dbReference type="STRING" id="553467.SAMN04488063_2377"/>
<proteinExistence type="predicted"/>
<evidence type="ECO:0000313" key="1">
    <source>
        <dbReference type="EMBL" id="SFG54785.1"/>
    </source>
</evidence>
<organism evidence="1 2">
    <name type="scientific">Halopelagius inordinatus</name>
    <dbReference type="NCBI Taxonomy" id="553467"/>
    <lineage>
        <taxon>Archaea</taxon>
        <taxon>Methanobacteriati</taxon>
        <taxon>Methanobacteriota</taxon>
        <taxon>Stenosarchaea group</taxon>
        <taxon>Halobacteria</taxon>
        <taxon>Halobacteriales</taxon>
        <taxon>Haloferacaceae</taxon>
    </lineage>
</organism>
<evidence type="ECO:0000313" key="2">
    <source>
        <dbReference type="Proteomes" id="UP000198876"/>
    </source>
</evidence>
<reference evidence="2" key="1">
    <citation type="submission" date="2016-10" db="EMBL/GenBank/DDBJ databases">
        <authorList>
            <person name="Varghese N."/>
            <person name="Submissions S."/>
        </authorList>
    </citation>
    <scope>NUCLEOTIDE SEQUENCE [LARGE SCALE GENOMIC DNA]</scope>
    <source>
        <strain evidence="2">CGMCC 1.7739</strain>
    </source>
</reference>
<sequence length="184" mass="19602">MCAPTSRPSRTADPVEAVADRLSVSSGRELARSLLNGVGAEAVERHGPFSAALGAVRAVCRRLDADVPEVYAAASALDVDPCDAVAAEQKLESELSPPGRREDVERLTESITTYAVLLDALENGVAAADLSASVDVDSELVRRLDGNVTEFDPAAVREHLTRLRADRAMAQLGFRLYDVARDDA</sequence>
<dbReference type="AlphaFoldDB" id="A0A1I2SPJ7"/>
<dbReference type="Proteomes" id="UP000198876">
    <property type="component" value="Unassembled WGS sequence"/>
</dbReference>